<dbReference type="EMBL" id="EU910853">
    <property type="protein sequence ID" value="ACF98076.1"/>
    <property type="molecule type" value="Genomic_DNA"/>
</dbReference>
<dbReference type="PANTHER" id="PTHR34075">
    <property type="entry name" value="BLR3430 PROTEIN"/>
    <property type="match status" value="1"/>
</dbReference>
<dbReference type="InterPro" id="IPR012340">
    <property type="entry name" value="NA-bd_OB-fold"/>
</dbReference>
<dbReference type="Pfam" id="PF01796">
    <property type="entry name" value="OB_ChsH2_C"/>
    <property type="match status" value="1"/>
</dbReference>
<dbReference type="Gene3D" id="6.10.30.10">
    <property type="match status" value="1"/>
</dbReference>
<dbReference type="InterPro" id="IPR022002">
    <property type="entry name" value="ChsH2_Znr"/>
</dbReference>
<accession>B8R8S0</accession>
<proteinExistence type="predicted"/>
<evidence type="ECO:0008006" key="4">
    <source>
        <dbReference type="Google" id="ProtNLM"/>
    </source>
</evidence>
<dbReference type="AlphaFoldDB" id="B8R8S0"/>
<dbReference type="PANTHER" id="PTHR34075:SF5">
    <property type="entry name" value="BLR3430 PROTEIN"/>
    <property type="match status" value="1"/>
</dbReference>
<dbReference type="SUPFAM" id="SSF50249">
    <property type="entry name" value="Nucleic acid-binding proteins"/>
    <property type="match status" value="1"/>
</dbReference>
<dbReference type="InterPro" id="IPR052513">
    <property type="entry name" value="Thioester_dehydratase-like"/>
</dbReference>
<sequence length="140" mass="16187">MEIDRPLPHPLAPEAKPYWEGMKQHKLMLPECQDCRKTHFYPRIFCPHCHSRNLKWIEASGRGKLYAFEILHRSFNAAVKTPLPYVLAMIELEEGPRMLSNLINVKPDPNVIRCDMPVEVVFTKLNDAFTIPFFQPAGTV</sequence>
<dbReference type="InterPro" id="IPR002878">
    <property type="entry name" value="ChsH2_C"/>
</dbReference>
<reference evidence="3" key="1">
    <citation type="journal article" date="2009" name="Appl. Environ. Microbiol.">
        <title>Characterization of denitrification gene clusters of soil bacteria via a metagenomic approach.</title>
        <authorList>
            <person name="Demaneche S."/>
            <person name="Philippot L."/>
            <person name="David M.M."/>
            <person name="Navarro E."/>
            <person name="Vogel T.M."/>
            <person name="Simonet P."/>
        </authorList>
    </citation>
    <scope>NUCLEOTIDE SEQUENCE</scope>
</reference>
<feature type="domain" description="ChsH2 C-terminal OB-fold" evidence="1">
    <location>
        <begin position="56"/>
        <end position="123"/>
    </location>
</feature>
<evidence type="ECO:0000259" key="2">
    <source>
        <dbReference type="Pfam" id="PF12172"/>
    </source>
</evidence>
<dbReference type="Pfam" id="PF12172">
    <property type="entry name" value="zf-ChsH2"/>
    <property type="match status" value="1"/>
</dbReference>
<evidence type="ECO:0000313" key="3">
    <source>
        <dbReference type="EMBL" id="ACF98076.1"/>
    </source>
</evidence>
<organism evidence="3">
    <name type="scientific">uncultured bacterium 888</name>
    <dbReference type="NCBI Taxonomy" id="548896"/>
    <lineage>
        <taxon>Bacteria</taxon>
        <taxon>environmental samples</taxon>
    </lineage>
</organism>
<protein>
    <recommendedName>
        <fullName evidence="4">Zn-ribbon domain-containing OB-fold protein</fullName>
    </recommendedName>
</protein>
<feature type="domain" description="ChsH2 rubredoxin-like zinc ribbon" evidence="2">
    <location>
        <begin position="19"/>
        <end position="54"/>
    </location>
</feature>
<name>B8R8S0_9BACT</name>
<evidence type="ECO:0000259" key="1">
    <source>
        <dbReference type="Pfam" id="PF01796"/>
    </source>
</evidence>